<keyword evidence="17" id="KW-0687">Ribonucleoprotein</keyword>
<dbReference type="CDD" id="cd19874">
    <property type="entry name" value="DSRM_MRPL44"/>
    <property type="match status" value="1"/>
</dbReference>
<sequence length="446" mass="50295">MSKRTRGEIPLGRMSTAAFPSPAAEMAEMNRIQYEIEYTEGINQRMRVPEKLKVAPPNADLEQSCAEGGLPNASVTMQVPERIVVAGNSEDIPLSRPPDLDLLQSTPFKSLSLKTPPRVISLSDRPLDFLDLERPPPHTPQNEEIRSVGRLKRERSMSENATRQNGQLMRNEAVSEKPNWDYHAEIEAFGHRIHETFPVEQLKTAFVNCCYIKNEEIKRQELGLEKEKLALNLKDNQELSLQGSSFSHSYLTQCFEEAFPKMPPAGIEALVNYLTSEEIVSYIARNLSLQDLTLCAEFPVPPKVLQRTFFAVIGALLQGNSSQRTEIFVRDFFIPQLIGKELFEMWNVVNPMGLLLEELVKRNITAPEPRLTRQSGATTALPLFFVGLYCDKELLAEGTGETILAAEEEAARVALRKLYGFTENRQSWHYPSLKCEKKAEKAISSS</sequence>
<evidence type="ECO:0000256" key="9">
    <source>
        <dbReference type="ARBA" id="ARBA00022884"/>
    </source>
</evidence>
<evidence type="ECO:0000256" key="15">
    <source>
        <dbReference type="ARBA" id="ARBA00023136"/>
    </source>
</evidence>
<keyword evidence="6" id="KW-0255">Endonuclease</keyword>
<dbReference type="KEGG" id="nss:113409963"/>
<dbReference type="GO" id="GO:0005741">
    <property type="term" value="C:mitochondrial outer membrane"/>
    <property type="evidence" value="ECO:0007669"/>
    <property type="project" value="UniProtKB-SubCell"/>
</dbReference>
<evidence type="ECO:0000256" key="17">
    <source>
        <dbReference type="ARBA" id="ARBA00023274"/>
    </source>
</evidence>
<dbReference type="PANTHER" id="PTHR16501">
    <property type="entry name" value="TRANSPORT AND GOLGI ORGANIZATION PROTEIN 11"/>
    <property type="match status" value="1"/>
</dbReference>
<dbReference type="GO" id="GO:0005777">
    <property type="term" value="C:peroxisome"/>
    <property type="evidence" value="ECO:0007669"/>
    <property type="project" value="UniProtKB-SubCell"/>
</dbReference>
<proteinExistence type="inferred from homology"/>
<dbReference type="InterPro" id="IPR044444">
    <property type="entry name" value="Ribosomal_mL44_DSRM_metazoa"/>
</dbReference>
<dbReference type="GO" id="GO:0090141">
    <property type="term" value="P:positive regulation of mitochondrial fission"/>
    <property type="evidence" value="ECO:0007669"/>
    <property type="project" value="TreeGrafter"/>
</dbReference>
<dbReference type="GO" id="GO:0006396">
    <property type="term" value="P:RNA processing"/>
    <property type="evidence" value="ECO:0007669"/>
    <property type="project" value="InterPro"/>
</dbReference>
<accession>A0A6J1TU98</accession>
<keyword evidence="14" id="KW-0496">Mitochondrion</keyword>
<gene>
    <name evidence="25" type="primary">MFF</name>
</gene>
<dbReference type="GO" id="GO:0005743">
    <property type="term" value="C:mitochondrial inner membrane"/>
    <property type="evidence" value="ECO:0007669"/>
    <property type="project" value="UniProtKB-ARBA"/>
</dbReference>
<evidence type="ECO:0000313" key="24">
    <source>
        <dbReference type="Proteomes" id="UP000504612"/>
    </source>
</evidence>
<dbReference type="GeneID" id="113409963"/>
<keyword evidence="10" id="KW-0809">Transit peptide</keyword>
<evidence type="ECO:0000256" key="12">
    <source>
        <dbReference type="ARBA" id="ARBA00022989"/>
    </source>
</evidence>
<dbReference type="GO" id="GO:0006626">
    <property type="term" value="P:protein targeting to mitochondrion"/>
    <property type="evidence" value="ECO:0007669"/>
    <property type="project" value="TreeGrafter"/>
</dbReference>
<dbReference type="GO" id="GO:0004525">
    <property type="term" value="F:ribonuclease III activity"/>
    <property type="evidence" value="ECO:0007669"/>
    <property type="project" value="InterPro"/>
</dbReference>
<evidence type="ECO:0000256" key="11">
    <source>
        <dbReference type="ARBA" id="ARBA00022980"/>
    </source>
</evidence>
<evidence type="ECO:0000256" key="2">
    <source>
        <dbReference type="ARBA" id="ARBA00004275"/>
    </source>
</evidence>
<evidence type="ECO:0000256" key="1">
    <source>
        <dbReference type="ARBA" id="ARBA00004200"/>
    </source>
</evidence>
<evidence type="ECO:0000256" key="22">
    <source>
        <dbReference type="PROSITE-ProRule" id="PRU00266"/>
    </source>
</evidence>
<keyword evidence="12" id="KW-1133">Transmembrane helix</keyword>
<comment type="subcellular location">
    <subcellularLocation>
        <location evidence="1">Mitochondrion outer membrane</location>
        <topology evidence="1">Single-pass type IV membrane protein</topology>
    </subcellularLocation>
    <subcellularLocation>
        <location evidence="2">Peroxisome</location>
    </subcellularLocation>
</comment>
<evidence type="ECO:0000256" key="10">
    <source>
        <dbReference type="ARBA" id="ARBA00022946"/>
    </source>
</evidence>
<evidence type="ECO:0000256" key="16">
    <source>
        <dbReference type="ARBA" id="ARBA00023140"/>
    </source>
</evidence>
<keyword evidence="16" id="KW-0576">Peroxisome</keyword>
<dbReference type="InterPro" id="IPR036389">
    <property type="entry name" value="RNase_III_sf"/>
</dbReference>
<comment type="function">
    <text evidence="20">Component of the 39S subunit of mitochondrial ribosome. May have a function in the assembly/stability of nascent mitochondrial polypeptides exiting the ribosome.</text>
</comment>
<dbReference type="AlphaFoldDB" id="A0A6J1TU98"/>
<evidence type="ECO:0000313" key="25">
    <source>
        <dbReference type="RefSeq" id="XP_026520083.1"/>
    </source>
</evidence>
<dbReference type="InterPro" id="IPR008518">
    <property type="entry name" value="Mff/Tango-11"/>
</dbReference>
<reference evidence="25" key="1">
    <citation type="submission" date="2025-08" db="UniProtKB">
        <authorList>
            <consortium name="RefSeq"/>
        </authorList>
    </citation>
    <scope>IDENTIFICATION</scope>
</reference>
<evidence type="ECO:0000256" key="6">
    <source>
        <dbReference type="ARBA" id="ARBA00022759"/>
    </source>
</evidence>
<evidence type="ECO:0000256" key="13">
    <source>
        <dbReference type="ARBA" id="ARBA00023054"/>
    </source>
</evidence>
<evidence type="ECO:0000256" key="14">
    <source>
        <dbReference type="ARBA" id="ARBA00023128"/>
    </source>
</evidence>
<dbReference type="Pfam" id="PF22935">
    <property type="entry name" value="RM44_endonuclase"/>
    <property type="match status" value="1"/>
</dbReference>
<dbReference type="InterPro" id="IPR039433">
    <property type="entry name" value="Mff-like_dom"/>
</dbReference>
<dbReference type="Pfam" id="PF05644">
    <property type="entry name" value="Miff"/>
    <property type="match status" value="1"/>
</dbReference>
<evidence type="ECO:0000259" key="23">
    <source>
        <dbReference type="PROSITE" id="PS50137"/>
    </source>
</evidence>
<protein>
    <recommendedName>
        <fullName evidence="19">Large ribosomal subunit protein mL44</fullName>
    </recommendedName>
    <alternativeName>
        <fullName evidence="21">39S ribosomal protein L44, mitochondrial</fullName>
    </alternativeName>
</protein>
<evidence type="ECO:0000256" key="19">
    <source>
        <dbReference type="ARBA" id="ARBA00035187"/>
    </source>
</evidence>
<dbReference type="CTD" id="56947"/>
<keyword evidence="15" id="KW-0472">Membrane</keyword>
<evidence type="ECO:0000256" key="8">
    <source>
        <dbReference type="ARBA" id="ARBA00022801"/>
    </source>
</evidence>
<keyword evidence="5" id="KW-0540">Nuclease</keyword>
<keyword evidence="9 22" id="KW-0694">RNA-binding</keyword>
<dbReference type="FunFam" id="3.30.160.20:FF:000037">
    <property type="entry name" value="39S ribosomal protein L44, mitochondrial"/>
    <property type="match status" value="1"/>
</dbReference>
<dbReference type="SUPFAM" id="SSF54768">
    <property type="entry name" value="dsRNA-binding domain-like"/>
    <property type="match status" value="1"/>
</dbReference>
<dbReference type="FunFam" id="1.10.1520.10:FF:000010">
    <property type="entry name" value="39S ribosomal protein L44, mitochondrial"/>
    <property type="match status" value="1"/>
</dbReference>
<feature type="domain" description="DRBM" evidence="23">
    <location>
        <begin position="350"/>
        <end position="420"/>
    </location>
</feature>
<keyword evidence="4" id="KW-0812">Transmembrane</keyword>
<comment type="similarity">
    <text evidence="3">Belongs to the Tango11 family.</text>
</comment>
<dbReference type="PROSITE" id="PS50137">
    <property type="entry name" value="DS_RBD"/>
    <property type="match status" value="1"/>
</dbReference>
<name>A0A6J1TU98_9SAUR</name>
<dbReference type="Proteomes" id="UP000504612">
    <property type="component" value="Unplaced"/>
</dbReference>
<evidence type="ECO:0000256" key="21">
    <source>
        <dbReference type="ARBA" id="ARBA00083955"/>
    </source>
</evidence>
<organism evidence="24 25">
    <name type="scientific">Notechis scutatus</name>
    <name type="common">mainland tiger snake</name>
    <dbReference type="NCBI Taxonomy" id="8663"/>
    <lineage>
        <taxon>Eukaryota</taxon>
        <taxon>Metazoa</taxon>
        <taxon>Chordata</taxon>
        <taxon>Craniata</taxon>
        <taxon>Vertebrata</taxon>
        <taxon>Euteleostomi</taxon>
        <taxon>Lepidosauria</taxon>
        <taxon>Squamata</taxon>
        <taxon>Bifurcata</taxon>
        <taxon>Unidentata</taxon>
        <taxon>Episquamata</taxon>
        <taxon>Toxicofera</taxon>
        <taxon>Serpentes</taxon>
        <taxon>Colubroidea</taxon>
        <taxon>Elapidae</taxon>
        <taxon>Hydrophiinae</taxon>
        <taxon>Notechis</taxon>
    </lineage>
</organism>
<dbReference type="GO" id="GO:1990904">
    <property type="term" value="C:ribonucleoprotein complex"/>
    <property type="evidence" value="ECO:0007669"/>
    <property type="project" value="UniProtKB-KW"/>
</dbReference>
<dbReference type="GO" id="GO:0003725">
    <property type="term" value="F:double-stranded RNA binding"/>
    <property type="evidence" value="ECO:0007669"/>
    <property type="project" value="InterPro"/>
</dbReference>
<dbReference type="Gene3D" id="1.10.1520.10">
    <property type="entry name" value="Ribonuclease III domain"/>
    <property type="match status" value="1"/>
</dbReference>
<keyword evidence="7" id="KW-1000">Mitochondrion outer membrane</keyword>
<dbReference type="Pfam" id="PF22892">
    <property type="entry name" value="DSRM_MRPL44"/>
    <property type="match status" value="1"/>
</dbReference>
<evidence type="ECO:0000256" key="18">
    <source>
        <dbReference type="ARBA" id="ARBA00024034"/>
    </source>
</evidence>
<keyword evidence="8" id="KW-0378">Hydrolase</keyword>
<dbReference type="InterPro" id="IPR014720">
    <property type="entry name" value="dsRBD_dom"/>
</dbReference>
<evidence type="ECO:0000256" key="3">
    <source>
        <dbReference type="ARBA" id="ARBA00009806"/>
    </source>
</evidence>
<evidence type="ECO:0000256" key="7">
    <source>
        <dbReference type="ARBA" id="ARBA00022787"/>
    </source>
</evidence>
<dbReference type="Gene3D" id="3.30.160.20">
    <property type="match status" value="1"/>
</dbReference>
<evidence type="ECO:0000256" key="4">
    <source>
        <dbReference type="ARBA" id="ARBA00022692"/>
    </source>
</evidence>
<dbReference type="InterPro" id="IPR055189">
    <property type="entry name" value="RM44_endonuclase"/>
</dbReference>
<keyword evidence="13" id="KW-0175">Coiled coil</keyword>
<evidence type="ECO:0000256" key="5">
    <source>
        <dbReference type="ARBA" id="ARBA00022722"/>
    </source>
</evidence>
<dbReference type="PANTHER" id="PTHR16501:SF17">
    <property type="entry name" value="MITOCHONDRIAL FISSION FACTOR"/>
    <property type="match status" value="1"/>
</dbReference>
<evidence type="ECO:0000256" key="20">
    <source>
        <dbReference type="ARBA" id="ARBA00059807"/>
    </source>
</evidence>
<dbReference type="SUPFAM" id="SSF69065">
    <property type="entry name" value="RNase III domain-like"/>
    <property type="match status" value="1"/>
</dbReference>
<comment type="similarity">
    <text evidence="18">Belongs to the ribonuclease III family. Mitochondrion-specific ribosomal protein mL44 subfamily.</text>
</comment>
<keyword evidence="11" id="KW-0689">Ribosomal protein</keyword>
<dbReference type="GO" id="GO:0005840">
    <property type="term" value="C:ribosome"/>
    <property type="evidence" value="ECO:0007669"/>
    <property type="project" value="UniProtKB-KW"/>
</dbReference>
<dbReference type="RefSeq" id="XP_026520083.1">
    <property type="nucleotide sequence ID" value="XM_026664298.1"/>
</dbReference>
<keyword evidence="24" id="KW-1185">Reference proteome</keyword>